<dbReference type="Gene3D" id="2.40.50.100">
    <property type="match status" value="1"/>
</dbReference>
<dbReference type="Gene3D" id="1.10.287.470">
    <property type="entry name" value="Helix hairpin bin"/>
    <property type="match status" value="1"/>
</dbReference>
<dbReference type="PANTHER" id="PTHR32347:SF23">
    <property type="entry name" value="BLL5650 PROTEIN"/>
    <property type="match status" value="1"/>
</dbReference>
<dbReference type="EMBL" id="JAJEPV010000019">
    <property type="protein sequence ID" value="MCC2119748.1"/>
    <property type="molecule type" value="Genomic_DNA"/>
</dbReference>
<feature type="region of interest" description="Disordered" evidence="4">
    <location>
        <begin position="99"/>
        <end position="131"/>
    </location>
</feature>
<gene>
    <name evidence="5" type="ORF">LKD75_09145</name>
</gene>
<evidence type="ECO:0000313" key="5">
    <source>
        <dbReference type="EMBL" id="MCC2119748.1"/>
    </source>
</evidence>
<proteinExistence type="predicted"/>
<dbReference type="RefSeq" id="WP_227733272.1">
    <property type="nucleotide sequence ID" value="NZ_JAJEPV010000019.1"/>
</dbReference>
<dbReference type="PANTHER" id="PTHR32347">
    <property type="entry name" value="EFFLUX SYSTEM COMPONENT YKNX-RELATED"/>
    <property type="match status" value="1"/>
</dbReference>
<dbReference type="Gene3D" id="2.40.30.170">
    <property type="match status" value="1"/>
</dbReference>
<comment type="subcellular location">
    <subcellularLocation>
        <location evidence="1">Cell envelope</location>
    </subcellularLocation>
</comment>
<evidence type="ECO:0000256" key="3">
    <source>
        <dbReference type="SAM" id="Coils"/>
    </source>
</evidence>
<reference evidence="5 6" key="1">
    <citation type="submission" date="2021-10" db="EMBL/GenBank/DDBJ databases">
        <title>Anaerobic single-cell dispensing facilitates the cultivation of human gut bacteria.</title>
        <authorList>
            <person name="Afrizal A."/>
        </authorList>
    </citation>
    <scope>NUCLEOTIDE SEQUENCE [LARGE SCALE GENOMIC DNA]</scope>
    <source>
        <strain evidence="5 6">CLA-AA-H273</strain>
    </source>
</reference>
<sequence>MKQNENGKKIKENIRNQMRRIGSWKSWSKRRKLTTGVCGVCVIAVVAGAIGLSGGSDTEVIYKETTVKYGTLVKGVTESGSVDIGTVDQTFDLDMSALQRTDTSGSSSSGGSSGSTAGSSSGSGGFGGMSASGGGAQGGLDMFGQIFNMGGSSSGSNGDDSTLTVAEVVVSVGQQVSEGDPLYLLEEDSVSDLEEELQSNVEKAKADLEAVEADQTLSRQQAKYTYDSSTAYGSYIDTEYSTTLQELQNTVDSAESTLEQAKSSLEDYRAQLEEVTAAYEDAAQVLSNCKYSLNSTDAADDTYGYVYYAQLTEQAQSTADSLEQQKEELEQRVEQAEENVTTAETAYNKAKRELEQGKLTVAETKKLRTLAYNTAQETYDIALGYLAQELSDQQETYNETLEKWNEFSTYIDGNAVCARYNGVITGVELEAGDKISTGTSLVTLYDMDEVTITVTVDEDDMTDISLGSAANIALTAYPEDIFTAKVTAIGDATSDSSGNITYDVTVTLEGDVSGLFQGMTGDVTFVTEQTEEVLYVSRRAIITEDDKTYVKVKTADGSIVKKEITTGLSDDSNVEISGDIAEGDTVLIESSITK</sequence>
<dbReference type="GO" id="GO:0030313">
    <property type="term" value="C:cell envelope"/>
    <property type="evidence" value="ECO:0007669"/>
    <property type="project" value="UniProtKB-SubCell"/>
</dbReference>
<dbReference type="AlphaFoldDB" id="A0AAE3A3I4"/>
<evidence type="ECO:0000256" key="2">
    <source>
        <dbReference type="ARBA" id="ARBA00023054"/>
    </source>
</evidence>
<feature type="coiled-coil region" evidence="3">
    <location>
        <begin position="244"/>
        <end position="353"/>
    </location>
</feature>
<keyword evidence="6" id="KW-1185">Reference proteome</keyword>
<dbReference type="Proteomes" id="UP001197795">
    <property type="component" value="Unassembled WGS sequence"/>
</dbReference>
<keyword evidence="2 3" id="KW-0175">Coiled coil</keyword>
<organism evidence="5 6">
    <name type="scientific">Waltera acetigignens</name>
    <dbReference type="NCBI Taxonomy" id="2981769"/>
    <lineage>
        <taxon>Bacteria</taxon>
        <taxon>Bacillati</taxon>
        <taxon>Bacillota</taxon>
        <taxon>Clostridia</taxon>
        <taxon>Lachnospirales</taxon>
        <taxon>Lachnospiraceae</taxon>
        <taxon>Waltera</taxon>
    </lineage>
</organism>
<dbReference type="InterPro" id="IPR050465">
    <property type="entry name" value="UPF0194_transport"/>
</dbReference>
<accession>A0AAE3A3I4</accession>
<comment type="caution">
    <text evidence="5">The sequence shown here is derived from an EMBL/GenBank/DDBJ whole genome shotgun (WGS) entry which is preliminary data.</text>
</comment>
<evidence type="ECO:0000256" key="4">
    <source>
        <dbReference type="SAM" id="MobiDB-lite"/>
    </source>
</evidence>
<feature type="compositionally biased region" description="Low complexity" evidence="4">
    <location>
        <begin position="104"/>
        <end position="120"/>
    </location>
</feature>
<name>A0AAE3A3I4_9FIRM</name>
<feature type="compositionally biased region" description="Gly residues" evidence="4">
    <location>
        <begin position="121"/>
        <end position="131"/>
    </location>
</feature>
<evidence type="ECO:0000313" key="6">
    <source>
        <dbReference type="Proteomes" id="UP001197795"/>
    </source>
</evidence>
<dbReference type="Gene3D" id="2.40.420.20">
    <property type="match status" value="1"/>
</dbReference>
<evidence type="ECO:0000256" key="1">
    <source>
        <dbReference type="ARBA" id="ARBA00004196"/>
    </source>
</evidence>
<protein>
    <submittedName>
        <fullName evidence="5">HlyD family efflux transporter periplasmic adaptor subunit</fullName>
    </submittedName>
</protein>